<gene>
    <name evidence="2" type="ORF">B0T21DRAFT_33049</name>
</gene>
<evidence type="ECO:0000313" key="2">
    <source>
        <dbReference type="EMBL" id="KAK0726353.1"/>
    </source>
</evidence>
<evidence type="ECO:0000313" key="3">
    <source>
        <dbReference type="Proteomes" id="UP001172159"/>
    </source>
</evidence>
<reference evidence="2" key="1">
    <citation type="submission" date="2023-06" db="EMBL/GenBank/DDBJ databases">
        <title>Genome-scale phylogeny and comparative genomics of the fungal order Sordariales.</title>
        <authorList>
            <consortium name="Lawrence Berkeley National Laboratory"/>
            <person name="Hensen N."/>
            <person name="Bonometti L."/>
            <person name="Westerberg I."/>
            <person name="Brannstrom I.O."/>
            <person name="Guillou S."/>
            <person name="Cros-Aarteil S."/>
            <person name="Calhoun S."/>
            <person name="Haridas S."/>
            <person name="Kuo A."/>
            <person name="Mondo S."/>
            <person name="Pangilinan J."/>
            <person name="Riley R."/>
            <person name="Labutti K."/>
            <person name="Andreopoulos B."/>
            <person name="Lipzen A."/>
            <person name="Chen C."/>
            <person name="Yanf M."/>
            <person name="Daum C."/>
            <person name="Ng V."/>
            <person name="Clum A."/>
            <person name="Steindorff A."/>
            <person name="Ohm R."/>
            <person name="Martin F."/>
            <person name="Silar P."/>
            <person name="Natvig D."/>
            <person name="Lalanne C."/>
            <person name="Gautier V."/>
            <person name="Ament-Velasquez S.L."/>
            <person name="Kruys A."/>
            <person name="Hutchinson M.I."/>
            <person name="Powell A.J."/>
            <person name="Barry K."/>
            <person name="Miller A.N."/>
            <person name="Grigoriev I.V."/>
            <person name="Debuchy R."/>
            <person name="Gladieux P."/>
            <person name="Thoren M.H."/>
            <person name="Johannesson H."/>
        </authorList>
    </citation>
    <scope>NUCLEOTIDE SEQUENCE</scope>
    <source>
        <strain evidence="2">CBS 540.89</strain>
    </source>
</reference>
<accession>A0AA40B2H8</accession>
<dbReference type="Proteomes" id="UP001172159">
    <property type="component" value="Unassembled WGS sequence"/>
</dbReference>
<proteinExistence type="predicted"/>
<sequence>MFIHVVITFVILISPDHTFTLNACRQPTHINLLLNSWGSPRRTSSTPEPTSLSYMYTAALYVCVYAPDTSTPDIIPFSDYISRNFRYTKWKNRSKRK</sequence>
<organism evidence="2 3">
    <name type="scientific">Apiosordaria backusii</name>
    <dbReference type="NCBI Taxonomy" id="314023"/>
    <lineage>
        <taxon>Eukaryota</taxon>
        <taxon>Fungi</taxon>
        <taxon>Dikarya</taxon>
        <taxon>Ascomycota</taxon>
        <taxon>Pezizomycotina</taxon>
        <taxon>Sordariomycetes</taxon>
        <taxon>Sordariomycetidae</taxon>
        <taxon>Sordariales</taxon>
        <taxon>Lasiosphaeriaceae</taxon>
        <taxon>Apiosordaria</taxon>
    </lineage>
</organism>
<evidence type="ECO:0008006" key="4">
    <source>
        <dbReference type="Google" id="ProtNLM"/>
    </source>
</evidence>
<dbReference type="EMBL" id="JAUKTV010000010">
    <property type="protein sequence ID" value="KAK0726353.1"/>
    <property type="molecule type" value="Genomic_DNA"/>
</dbReference>
<name>A0AA40B2H8_9PEZI</name>
<evidence type="ECO:0000256" key="1">
    <source>
        <dbReference type="SAM" id="SignalP"/>
    </source>
</evidence>
<protein>
    <recommendedName>
        <fullName evidence="4">Secreted protein</fullName>
    </recommendedName>
</protein>
<keyword evidence="1" id="KW-0732">Signal</keyword>
<keyword evidence="3" id="KW-1185">Reference proteome</keyword>
<comment type="caution">
    <text evidence="2">The sequence shown here is derived from an EMBL/GenBank/DDBJ whole genome shotgun (WGS) entry which is preliminary data.</text>
</comment>
<feature type="chain" id="PRO_5041240002" description="Secreted protein" evidence="1">
    <location>
        <begin position="19"/>
        <end position="97"/>
    </location>
</feature>
<feature type="signal peptide" evidence="1">
    <location>
        <begin position="1"/>
        <end position="18"/>
    </location>
</feature>
<dbReference type="AlphaFoldDB" id="A0AA40B2H8"/>